<feature type="transmembrane region" description="Helical" evidence="1">
    <location>
        <begin position="155"/>
        <end position="180"/>
    </location>
</feature>
<dbReference type="AlphaFoldDB" id="A0A8J4A9H3"/>
<dbReference type="PANTHER" id="PTHR43471">
    <property type="entry name" value="ABC TRANSPORTER PERMEASE"/>
    <property type="match status" value="1"/>
</dbReference>
<dbReference type="GO" id="GO:0140359">
    <property type="term" value="F:ABC-type transporter activity"/>
    <property type="evidence" value="ECO:0007669"/>
    <property type="project" value="InterPro"/>
</dbReference>
<feature type="transmembrane region" description="Helical" evidence="1">
    <location>
        <begin position="187"/>
        <end position="206"/>
    </location>
</feature>
<keyword evidence="1" id="KW-0472">Membrane</keyword>
<evidence type="ECO:0008006" key="4">
    <source>
        <dbReference type="Google" id="ProtNLM"/>
    </source>
</evidence>
<sequence>MHAEIAVRTVVDNWRSLTGWVVGTTAAGVMYASFYPQLANGQMAEAVASYPRALREALRMDDLTSAAGYLGSTVFGLILPLVVMLYGAFTGSRAVAGDEESGYLDLILAHPVSRTRLVVERFAALAAGAAGIGAAVFLAMLALRSAAELTDVSVAGFAAQCLNLTLLGTVFGGFGVGLGAATGRRGLVLAVTAVVGVVAYALHAFARPLGLDAAATLSPFHHYLAGEPLRAGFQWTHTAVLAAVTAVLVAAGTLRFARRDIRT</sequence>
<evidence type="ECO:0000313" key="3">
    <source>
        <dbReference type="Proteomes" id="UP000635606"/>
    </source>
</evidence>
<keyword evidence="1" id="KW-1133">Transmembrane helix</keyword>
<dbReference type="RefSeq" id="WP_203935214.1">
    <property type="nucleotide sequence ID" value="NZ_BOPH01000158.1"/>
</dbReference>
<dbReference type="Proteomes" id="UP000635606">
    <property type="component" value="Unassembled WGS sequence"/>
</dbReference>
<reference evidence="2" key="1">
    <citation type="submission" date="2021-01" db="EMBL/GenBank/DDBJ databases">
        <title>Whole genome shotgun sequence of Virgisporangium ochraceum NBRC 16418.</title>
        <authorList>
            <person name="Komaki H."/>
            <person name="Tamura T."/>
        </authorList>
    </citation>
    <scope>NUCLEOTIDE SEQUENCE</scope>
    <source>
        <strain evidence="2">NBRC 16418</strain>
    </source>
</reference>
<feature type="transmembrane region" description="Helical" evidence="1">
    <location>
        <begin position="122"/>
        <end position="143"/>
    </location>
</feature>
<dbReference type="GO" id="GO:0005886">
    <property type="term" value="C:plasma membrane"/>
    <property type="evidence" value="ECO:0007669"/>
    <property type="project" value="UniProtKB-SubCell"/>
</dbReference>
<evidence type="ECO:0000313" key="2">
    <source>
        <dbReference type="EMBL" id="GIJ75456.1"/>
    </source>
</evidence>
<gene>
    <name evidence="2" type="ORF">Voc01_103730</name>
</gene>
<evidence type="ECO:0000256" key="1">
    <source>
        <dbReference type="SAM" id="Phobius"/>
    </source>
</evidence>
<comment type="caution">
    <text evidence="2">The sequence shown here is derived from an EMBL/GenBank/DDBJ whole genome shotgun (WGS) entry which is preliminary data.</text>
</comment>
<proteinExistence type="predicted"/>
<dbReference type="Pfam" id="PF12679">
    <property type="entry name" value="ABC2_membrane_2"/>
    <property type="match status" value="1"/>
</dbReference>
<feature type="transmembrane region" description="Helical" evidence="1">
    <location>
        <begin position="66"/>
        <end position="89"/>
    </location>
</feature>
<organism evidence="2 3">
    <name type="scientific">Virgisporangium ochraceum</name>
    <dbReference type="NCBI Taxonomy" id="65505"/>
    <lineage>
        <taxon>Bacteria</taxon>
        <taxon>Bacillati</taxon>
        <taxon>Actinomycetota</taxon>
        <taxon>Actinomycetes</taxon>
        <taxon>Micromonosporales</taxon>
        <taxon>Micromonosporaceae</taxon>
        <taxon>Virgisporangium</taxon>
    </lineage>
</organism>
<feature type="transmembrane region" description="Helical" evidence="1">
    <location>
        <begin position="235"/>
        <end position="257"/>
    </location>
</feature>
<protein>
    <recommendedName>
        <fullName evidence="4">ABC transporter permease</fullName>
    </recommendedName>
</protein>
<dbReference type="EMBL" id="BOPH01000158">
    <property type="protein sequence ID" value="GIJ75456.1"/>
    <property type="molecule type" value="Genomic_DNA"/>
</dbReference>
<name>A0A8J4A9H3_9ACTN</name>
<dbReference type="PANTHER" id="PTHR43471:SF12">
    <property type="entry name" value="HYPOTHETICAL MEMBRANE PROTEIN, CONSERVED"/>
    <property type="match status" value="1"/>
</dbReference>
<accession>A0A8J4A9H3</accession>
<keyword evidence="1" id="KW-0812">Transmembrane</keyword>
<keyword evidence="3" id="KW-1185">Reference proteome</keyword>